<dbReference type="PROSITE" id="PS51184">
    <property type="entry name" value="JMJC"/>
    <property type="match status" value="1"/>
</dbReference>
<name>A0A0P7BWQ5_9BACT</name>
<evidence type="ECO:0000259" key="1">
    <source>
        <dbReference type="PROSITE" id="PS51184"/>
    </source>
</evidence>
<evidence type="ECO:0000313" key="3">
    <source>
        <dbReference type="Proteomes" id="UP000050454"/>
    </source>
</evidence>
<organism evidence="2 3">
    <name type="scientific">Jiulongibacter sediminis</name>
    <dbReference type="NCBI Taxonomy" id="1605367"/>
    <lineage>
        <taxon>Bacteria</taxon>
        <taxon>Pseudomonadati</taxon>
        <taxon>Bacteroidota</taxon>
        <taxon>Cytophagia</taxon>
        <taxon>Cytophagales</taxon>
        <taxon>Leadbetterellaceae</taxon>
        <taxon>Jiulongibacter</taxon>
    </lineage>
</organism>
<dbReference type="Gene3D" id="2.60.120.650">
    <property type="entry name" value="Cupin"/>
    <property type="match status" value="1"/>
</dbReference>
<evidence type="ECO:0000313" key="2">
    <source>
        <dbReference type="EMBL" id="KPM49057.1"/>
    </source>
</evidence>
<dbReference type="PANTHER" id="PTHR12461:SF105">
    <property type="entry name" value="HYPOXIA-INDUCIBLE FACTOR 1-ALPHA INHIBITOR"/>
    <property type="match status" value="1"/>
</dbReference>
<dbReference type="Pfam" id="PF13621">
    <property type="entry name" value="Cupin_8"/>
    <property type="match status" value="1"/>
</dbReference>
<dbReference type="AlphaFoldDB" id="A0A0P7BWQ5"/>
<sequence length="281" mass="33135">MELLPIDRRSNLSREEFIENYLKPKKPVIFTDLVKDWPARDKWTFDWLRNTHGDIEVPLIDKHYHDPDKYFKIAKTMRFGDYLDLVEKNEPIDLRIFLFDIFKKVPELADDIIYPDIMDGFIKSYKFMFFGGKDSITNLHYDMDCSNVFLTQFQTRKKVILFGPDQSRQLYHHPYTVMSHFDPENPDYDKFPAAKDLVGVEGVIGHGETVFIPSLWWHHIRYVDGGYSLALRANDSIFTFVKGGYNLVRHQLVDRGMTKMLGAKWRDWKETKAAERALEPA</sequence>
<reference evidence="2 3" key="1">
    <citation type="submission" date="2015-07" db="EMBL/GenBank/DDBJ databases">
        <title>The draft genome sequence of Leadbetterella sp. JN14-9.</title>
        <authorList>
            <person name="Liu Y."/>
            <person name="Du J."/>
            <person name="Shao Z."/>
        </authorList>
    </citation>
    <scope>NUCLEOTIDE SEQUENCE [LARGE SCALE GENOMIC DNA]</scope>
    <source>
        <strain evidence="2 3">JN14-9</strain>
    </source>
</reference>
<dbReference type="InterPro" id="IPR041667">
    <property type="entry name" value="Cupin_8"/>
</dbReference>
<accession>A0A0P7BWQ5</accession>
<dbReference type="Proteomes" id="UP000050454">
    <property type="component" value="Unassembled WGS sequence"/>
</dbReference>
<dbReference type="RefSeq" id="WP_055147906.1">
    <property type="nucleotide sequence ID" value="NZ_CAKZPM010000005.1"/>
</dbReference>
<dbReference type="STRING" id="1605367.AFM12_09420"/>
<comment type="caution">
    <text evidence="2">The sequence shown here is derived from an EMBL/GenBank/DDBJ whole genome shotgun (WGS) entry which is preliminary data.</text>
</comment>
<feature type="domain" description="JmjC" evidence="1">
    <location>
        <begin position="94"/>
        <end position="252"/>
    </location>
</feature>
<dbReference type="PANTHER" id="PTHR12461">
    <property type="entry name" value="HYPOXIA-INDUCIBLE FACTOR 1 ALPHA INHIBITOR-RELATED"/>
    <property type="match status" value="1"/>
</dbReference>
<dbReference type="SUPFAM" id="SSF51197">
    <property type="entry name" value="Clavaminate synthase-like"/>
    <property type="match status" value="1"/>
</dbReference>
<protein>
    <submittedName>
        <fullName evidence="2">Transcription factor</fullName>
    </submittedName>
</protein>
<dbReference type="OrthoDB" id="2942327at2"/>
<keyword evidence="3" id="KW-1185">Reference proteome</keyword>
<dbReference type="SMART" id="SM00558">
    <property type="entry name" value="JmjC"/>
    <property type="match status" value="1"/>
</dbReference>
<proteinExistence type="predicted"/>
<dbReference type="EMBL" id="LGTQ01000006">
    <property type="protein sequence ID" value="KPM49057.1"/>
    <property type="molecule type" value="Genomic_DNA"/>
</dbReference>
<gene>
    <name evidence="2" type="ORF">AFM12_09420</name>
</gene>
<dbReference type="InterPro" id="IPR003347">
    <property type="entry name" value="JmjC_dom"/>
</dbReference>